<dbReference type="GO" id="GO:0005829">
    <property type="term" value="C:cytosol"/>
    <property type="evidence" value="ECO:0007669"/>
    <property type="project" value="TreeGrafter"/>
</dbReference>
<dbReference type="InterPro" id="IPR023799">
    <property type="entry name" value="RbfA_dom_sf"/>
</dbReference>
<dbReference type="GO" id="GO:0030490">
    <property type="term" value="P:maturation of SSU-rRNA"/>
    <property type="evidence" value="ECO:0007669"/>
    <property type="project" value="UniProtKB-UniRule"/>
</dbReference>
<keyword evidence="2" id="KW-0963">Cytoplasm</keyword>
<dbReference type="Pfam" id="PF02033">
    <property type="entry name" value="RBFA"/>
    <property type="match status" value="1"/>
</dbReference>
<dbReference type="InterPro" id="IPR000238">
    <property type="entry name" value="RbfA"/>
</dbReference>
<name>A0A0S7B9L5_9CHLR</name>
<dbReference type="STRING" id="360412.LARV_01849"/>
<dbReference type="AlphaFoldDB" id="A0A0S7B9L5"/>
<dbReference type="GO" id="GO:0043024">
    <property type="term" value="F:ribosomal small subunit binding"/>
    <property type="evidence" value="ECO:0007669"/>
    <property type="project" value="TreeGrafter"/>
</dbReference>
<dbReference type="NCBIfam" id="TIGR00082">
    <property type="entry name" value="rbfA"/>
    <property type="match status" value="1"/>
</dbReference>
<evidence type="ECO:0000256" key="2">
    <source>
        <dbReference type="HAMAP-Rule" id="MF_00003"/>
    </source>
</evidence>
<organism evidence="3">
    <name type="scientific">Longilinea arvoryzae</name>
    <dbReference type="NCBI Taxonomy" id="360412"/>
    <lineage>
        <taxon>Bacteria</taxon>
        <taxon>Bacillati</taxon>
        <taxon>Chloroflexota</taxon>
        <taxon>Anaerolineae</taxon>
        <taxon>Anaerolineales</taxon>
        <taxon>Anaerolineaceae</taxon>
        <taxon>Longilinea</taxon>
    </lineage>
</organism>
<proteinExistence type="inferred from homology"/>
<dbReference type="Proteomes" id="UP000055060">
    <property type="component" value="Unassembled WGS sequence"/>
</dbReference>
<dbReference type="PROSITE" id="PS01319">
    <property type="entry name" value="RBFA"/>
    <property type="match status" value="1"/>
</dbReference>
<evidence type="ECO:0000313" key="3">
    <source>
        <dbReference type="EMBL" id="GAP14087.1"/>
    </source>
</evidence>
<comment type="subcellular location">
    <subcellularLocation>
        <location evidence="2">Cytoplasm</location>
    </subcellularLocation>
</comment>
<gene>
    <name evidence="2" type="primary">rbfA</name>
    <name evidence="3" type="ORF">LARV_01849</name>
</gene>
<dbReference type="InterPro" id="IPR015946">
    <property type="entry name" value="KH_dom-like_a/b"/>
</dbReference>
<dbReference type="SUPFAM" id="SSF89919">
    <property type="entry name" value="Ribosome-binding factor A, RbfA"/>
    <property type="match status" value="1"/>
</dbReference>
<comment type="function">
    <text evidence="2">One of several proteins that assist in the late maturation steps of the functional core of the 30S ribosomal subunit. Associates with free 30S ribosomal subunits (but not with 30S subunits that are part of 70S ribosomes or polysomes). Required for efficient processing of 16S rRNA. May interact with the 5'-terminal helix region of 16S rRNA.</text>
</comment>
<dbReference type="Gene3D" id="3.30.300.20">
    <property type="match status" value="1"/>
</dbReference>
<dbReference type="PANTHER" id="PTHR33515:SF1">
    <property type="entry name" value="RIBOSOME-BINDING FACTOR A, CHLOROPLASTIC-RELATED"/>
    <property type="match status" value="1"/>
</dbReference>
<protein>
    <recommendedName>
        <fullName evidence="2">Ribosome-binding factor A</fullName>
    </recommendedName>
</protein>
<comment type="subunit">
    <text evidence="2">Monomer. Binds 30S ribosomal subunits, but not 50S ribosomal subunits or 70S ribosomes.</text>
</comment>
<sequence>MLVKNEIHDPRLAGISITDVTVDRELAYADIFVSAVEGSARSKEILAGMESASGFIRRMLAERVDLRTFPRLRFRWDPTPERADRIEQILYSLRQEKPAADEKPSEKNEEE</sequence>
<dbReference type="EMBL" id="DF967972">
    <property type="protein sequence ID" value="GAP14087.1"/>
    <property type="molecule type" value="Genomic_DNA"/>
</dbReference>
<evidence type="ECO:0000313" key="4">
    <source>
        <dbReference type="Proteomes" id="UP000055060"/>
    </source>
</evidence>
<dbReference type="HAMAP" id="MF_00003">
    <property type="entry name" value="RbfA"/>
    <property type="match status" value="1"/>
</dbReference>
<evidence type="ECO:0000256" key="1">
    <source>
        <dbReference type="ARBA" id="ARBA00022517"/>
    </source>
</evidence>
<keyword evidence="4" id="KW-1185">Reference proteome</keyword>
<keyword evidence="1 2" id="KW-0690">Ribosome biogenesis</keyword>
<reference evidence="3" key="1">
    <citation type="submission" date="2015-07" db="EMBL/GenBank/DDBJ databases">
        <title>Draft Genome Sequences of Anaerolinea thermolimosa IMO-1, Bellilinea caldifistulae GOMI-1, Leptolinea tardivitalis YMTK-2, Levilinea saccharolytica KIBI-1,Longilinea arvoryzae KOME-1, Previously Described as Members of the Anaerolineaceae (Chloroflexi).</title>
        <authorList>
            <person name="Sekiguchi Y."/>
            <person name="Ohashi A."/>
            <person name="Matsuura N."/>
            <person name="Tourlousse M.D."/>
        </authorList>
    </citation>
    <scope>NUCLEOTIDE SEQUENCE [LARGE SCALE GENOMIC DNA]</scope>
    <source>
        <strain evidence="3">KOME-1</strain>
    </source>
</reference>
<dbReference type="InterPro" id="IPR020053">
    <property type="entry name" value="Ribosome-bd_factorA_CS"/>
</dbReference>
<comment type="similarity">
    <text evidence="2">Belongs to the RbfA family.</text>
</comment>
<dbReference type="PANTHER" id="PTHR33515">
    <property type="entry name" value="RIBOSOME-BINDING FACTOR A, CHLOROPLASTIC-RELATED"/>
    <property type="match status" value="1"/>
</dbReference>
<accession>A0A0S7B9L5</accession>